<keyword evidence="6 7" id="KW-0720">Serine protease</keyword>
<dbReference type="InterPro" id="IPR028204">
    <property type="entry name" value="Tricorn_C1"/>
</dbReference>
<keyword evidence="4 7" id="KW-0645">Protease</keyword>
<dbReference type="SMART" id="SM00245">
    <property type="entry name" value="TSPc"/>
    <property type="match status" value="1"/>
</dbReference>
<evidence type="ECO:0000256" key="7">
    <source>
        <dbReference type="PIRNR" id="PIRNR036421"/>
    </source>
</evidence>
<evidence type="ECO:0000256" key="1">
    <source>
        <dbReference type="ARBA" id="ARBA00004496"/>
    </source>
</evidence>
<evidence type="ECO:0000256" key="5">
    <source>
        <dbReference type="ARBA" id="ARBA00022801"/>
    </source>
</evidence>
<evidence type="ECO:0000256" key="6">
    <source>
        <dbReference type="ARBA" id="ARBA00022825"/>
    </source>
</evidence>
<dbReference type="EMBL" id="JBHUOZ010000001">
    <property type="protein sequence ID" value="MFD2918348.1"/>
    <property type="molecule type" value="Genomic_DNA"/>
</dbReference>
<dbReference type="SUPFAM" id="SSF82171">
    <property type="entry name" value="DPP6 N-terminal domain-like"/>
    <property type="match status" value="1"/>
</dbReference>
<evidence type="ECO:0000256" key="4">
    <source>
        <dbReference type="ARBA" id="ARBA00022670"/>
    </source>
</evidence>
<dbReference type="Pfam" id="PF03572">
    <property type="entry name" value="Peptidase_S41"/>
    <property type="match status" value="1"/>
</dbReference>
<dbReference type="Pfam" id="PF26549">
    <property type="entry name" value="Tricorn_N"/>
    <property type="match status" value="1"/>
</dbReference>
<organism evidence="10 11">
    <name type="scientific">Terrimonas rubra</name>
    <dbReference type="NCBI Taxonomy" id="1035890"/>
    <lineage>
        <taxon>Bacteria</taxon>
        <taxon>Pseudomonadati</taxon>
        <taxon>Bacteroidota</taxon>
        <taxon>Chitinophagia</taxon>
        <taxon>Chitinophagales</taxon>
        <taxon>Chitinophagaceae</taxon>
        <taxon>Terrimonas</taxon>
    </lineage>
</organism>
<proteinExistence type="inferred from homology"/>
<dbReference type="SUPFAM" id="SSF50156">
    <property type="entry name" value="PDZ domain-like"/>
    <property type="match status" value="1"/>
</dbReference>
<evidence type="ECO:0000256" key="8">
    <source>
        <dbReference type="SAM" id="SignalP"/>
    </source>
</evidence>
<dbReference type="Gene3D" id="3.30.750.44">
    <property type="match status" value="1"/>
</dbReference>
<dbReference type="Pfam" id="PF26550">
    <property type="entry name" value="Tricorn_2nd"/>
    <property type="match status" value="1"/>
</dbReference>
<evidence type="ECO:0000259" key="9">
    <source>
        <dbReference type="SMART" id="SM00245"/>
    </source>
</evidence>
<dbReference type="InterPro" id="IPR036034">
    <property type="entry name" value="PDZ_sf"/>
</dbReference>
<dbReference type="Gene3D" id="3.90.226.10">
    <property type="entry name" value="2-enoyl-CoA Hydratase, Chain A, domain 1"/>
    <property type="match status" value="1"/>
</dbReference>
<keyword evidence="5 7" id="KW-0378">Hydrolase</keyword>
<reference evidence="11" key="1">
    <citation type="journal article" date="2019" name="Int. J. Syst. Evol. Microbiol.">
        <title>The Global Catalogue of Microorganisms (GCM) 10K type strain sequencing project: providing services to taxonomists for standard genome sequencing and annotation.</title>
        <authorList>
            <consortium name="The Broad Institute Genomics Platform"/>
            <consortium name="The Broad Institute Genome Sequencing Center for Infectious Disease"/>
            <person name="Wu L."/>
            <person name="Ma J."/>
        </authorList>
    </citation>
    <scope>NUCLEOTIDE SEQUENCE [LARGE SCALE GENOMIC DNA]</scope>
    <source>
        <strain evidence="11">KCTC 23299</strain>
    </source>
</reference>
<dbReference type="InterPro" id="IPR029414">
    <property type="entry name" value="Tricorn_PDZ"/>
</dbReference>
<dbReference type="SUPFAM" id="SSF52096">
    <property type="entry name" value="ClpP/crotonase"/>
    <property type="match status" value="1"/>
</dbReference>
<dbReference type="EC" id="3.4.21.-" evidence="7"/>
<comment type="caution">
    <text evidence="10">The sequence shown here is derived from an EMBL/GenBank/DDBJ whole genome shotgun (WGS) entry which is preliminary data.</text>
</comment>
<comment type="subcellular location">
    <subcellularLocation>
        <location evidence="1 7">Cytoplasm</location>
    </subcellularLocation>
</comment>
<keyword evidence="3 7" id="KW-0963">Cytoplasm</keyword>
<name>A0ABW6A264_9BACT</name>
<feature type="domain" description="Tail specific protease" evidence="9">
    <location>
        <begin position="850"/>
        <end position="1040"/>
    </location>
</feature>
<evidence type="ECO:0000256" key="3">
    <source>
        <dbReference type="ARBA" id="ARBA00022490"/>
    </source>
</evidence>
<feature type="signal peptide" evidence="8">
    <location>
        <begin position="1"/>
        <end position="20"/>
    </location>
</feature>
<protein>
    <recommendedName>
        <fullName evidence="7">Tricorn protease homolog</fullName>
        <ecNumber evidence="7">3.4.21.-</ecNumber>
    </recommendedName>
</protein>
<evidence type="ECO:0000313" key="10">
    <source>
        <dbReference type="EMBL" id="MFD2918348.1"/>
    </source>
</evidence>
<dbReference type="InterPro" id="IPR005151">
    <property type="entry name" value="Tail-specific_protease"/>
</dbReference>
<sequence length="1081" mass="119937">MRIKRIIAACLLFSSGTAMAQINANLLRYPDVSKTSIVFTYANDIWIVPKTGGTATRLTTPKGEERYAKFSPDGKSIAFSGNYDGNIDVYVMPVSGGIPVRLTSHGASDRVIDWTTDGKSVVFASGRNSGKARFSQFYQVKATGGPVTKMPFEYAEYGSFNNDGNQMAVVFLSQATRTWKRYQGGMQSGIHIYDLKNNQSKKIAADKYNGQEFPMWYGENIYYVANHGKEEKMNLWSYHVASGKVTQLTNYKDEDISFPSLGDGEIVFQKGADLHIYDINSKTDKTVKINIVTDLSGLKPRTESVANFLENLSISPDGNRVLVEARGDLFSVPAKDGFIKTLTATSGVAERYPAWAPNGRSIAYWSDATGEYELYVKDMTSDAAAKKITNLGPGYKHNLYWSPDSKKISFIDNDGKIYVADVEKSSVNKVDQLYRFINYGTCENFRASWSPDSKWMAYSRDIPNTHTAVFIYDVEGKTTKQVTSGFYSCANPVFDVKGKYLFLTTNQVFSPTYGDFDNTFVYNNSTKLAAIALRKDVPALLKPSNDTVAVTAEEAKKAEKKDTATAKKETKPASGIDFDNFESRLELLSPAPGNIGRLASVEGKILFLRSPNRGESGGMTSLKFYDIESKTEKTIAPGIFFYELSANGKKLLVNKMGEFGIINPGEGAKMEDPLRTSELSATIDPRKEWKQIMDDAWRFERDYFYDKNLHGVDWNKVKVKYNKLLEDAVSREDLSFLLGELIGELNASHTYNNEGPEERGNNRSVGYLGVDWAADGNYYKISKIIKGAGWDNEVKSSLSQSGIGIEEGNYILAVNGVPLTTATEPYEAFSGLANRTIELTYNTTPSFTGAKTATVKTLSSEYRLRNLAWIESMRAYVDKATNGEVGYVYVPSTGVDGQNELMRMFNAQMDKKALIIDERFNDGGQIPDRFIEMLERKPLAFWATRDGEAWNWPPAGHFGPKVMLVNGWSGSGGDAFPDYFKKRGLGPLIGTRTWGGLIGISGTPSFVDGGSVTVPTFRMYNPDGTWFREGHGVEPDIEVVEDLGAMSKGVDVQLNRAIEEIKKLLKTNAYTIPARPAAEKR</sequence>
<dbReference type="PIRSF" id="PIRSF036421">
    <property type="entry name" value="Tricorn_protease"/>
    <property type="match status" value="1"/>
</dbReference>
<accession>A0ABW6A264</accession>
<dbReference type="CDD" id="cd07562">
    <property type="entry name" value="Peptidase_S41_TRI"/>
    <property type="match status" value="1"/>
</dbReference>
<dbReference type="Pfam" id="PF14684">
    <property type="entry name" value="Tricorn_C1"/>
    <property type="match status" value="1"/>
</dbReference>
<comment type="similarity">
    <text evidence="2 7">Belongs to the peptidase S41B family.</text>
</comment>
<dbReference type="Pfam" id="PF14685">
    <property type="entry name" value="PDZ_Tricorn"/>
    <property type="match status" value="1"/>
</dbReference>
<dbReference type="InterPro" id="IPR029045">
    <property type="entry name" value="ClpP/crotonase-like_dom_sf"/>
</dbReference>
<keyword evidence="11" id="KW-1185">Reference proteome</keyword>
<keyword evidence="8" id="KW-0732">Signal</keyword>
<dbReference type="PANTHER" id="PTHR43253">
    <property type="entry name" value="TRICORN PROTEASE HOMOLOG 2-RELATED"/>
    <property type="match status" value="1"/>
</dbReference>
<evidence type="ECO:0000256" key="2">
    <source>
        <dbReference type="ARBA" id="ARBA00008524"/>
    </source>
</evidence>
<comment type="function">
    <text evidence="7">Degrades oligopeptides.</text>
</comment>
<evidence type="ECO:0000313" key="11">
    <source>
        <dbReference type="Proteomes" id="UP001597511"/>
    </source>
</evidence>
<dbReference type="Gene3D" id="2.30.42.10">
    <property type="match status" value="1"/>
</dbReference>
<dbReference type="Gene3D" id="2.130.10.10">
    <property type="entry name" value="YVTN repeat-like/Quinoprotein amine dehydrogenase"/>
    <property type="match status" value="1"/>
</dbReference>
<dbReference type="Gene3D" id="2.120.10.60">
    <property type="entry name" value="Tricorn protease N-terminal domain"/>
    <property type="match status" value="1"/>
</dbReference>
<dbReference type="Proteomes" id="UP001597511">
    <property type="component" value="Unassembled WGS sequence"/>
</dbReference>
<dbReference type="RefSeq" id="WP_386094311.1">
    <property type="nucleotide sequence ID" value="NZ_JBHUOZ010000001.1"/>
</dbReference>
<dbReference type="InterPro" id="IPR012393">
    <property type="entry name" value="Tricorn_protease"/>
</dbReference>
<dbReference type="InterPro" id="IPR015943">
    <property type="entry name" value="WD40/YVTN_repeat-like_dom_sf"/>
</dbReference>
<dbReference type="SUPFAM" id="SSF69304">
    <property type="entry name" value="Tricorn protease N-terminal domain"/>
    <property type="match status" value="1"/>
</dbReference>
<feature type="chain" id="PRO_5045262137" description="Tricorn protease homolog" evidence="8">
    <location>
        <begin position="21"/>
        <end position="1081"/>
    </location>
</feature>
<dbReference type="PANTHER" id="PTHR43253:SF1">
    <property type="entry name" value="TRICORN PROTEASE HOMOLOG 2-RELATED"/>
    <property type="match status" value="1"/>
</dbReference>
<gene>
    <name evidence="10" type="ORF">ACFS6H_01425</name>
</gene>